<evidence type="ECO:0008006" key="2">
    <source>
        <dbReference type="Google" id="ProtNLM"/>
    </source>
</evidence>
<dbReference type="OrthoDB" id="9800945at2"/>
<sequence length="311" mass="34506">MNDAAWPELSYPEWRDTAATLQLWTQIVGKVRLALSPWLNHGWQVPLYVTARGLGTSPIPVGNEILEIEFDFIAHRLHMRTSRGDERDLELQPQSVADFYARVIGLLNDLRIPVSINTMPNEVPDPIPFSEDRVHASYDADAAHRFWRALVQADRVFKLFRSGFLGKSSPVHFFWGSFDLAVTRFSGRPAPLHPGGVPGLPDDVTREAYSHEVSSAGFWPGSEAFPRAAFYSYAYPEPPGFREASVTQGATFDATLGEFILPYETVRLAADPDALLLDFLVTTYAAAADAGDWDRAALECEIGAPAQVRSL</sequence>
<evidence type="ECO:0000313" key="1">
    <source>
        <dbReference type="EMBL" id="ANY77913.1"/>
    </source>
</evidence>
<organism evidence="1">
    <name type="scientific">Microvirga ossetica</name>
    <dbReference type="NCBI Taxonomy" id="1882682"/>
    <lineage>
        <taxon>Bacteria</taxon>
        <taxon>Pseudomonadati</taxon>
        <taxon>Pseudomonadota</taxon>
        <taxon>Alphaproteobacteria</taxon>
        <taxon>Hyphomicrobiales</taxon>
        <taxon>Methylobacteriaceae</taxon>
        <taxon>Microvirga</taxon>
    </lineage>
</organism>
<dbReference type="KEGG" id="moc:BB934_06425"/>
<dbReference type="Pfam" id="PF19459">
    <property type="entry name" value="DUF5996"/>
    <property type="match status" value="1"/>
</dbReference>
<dbReference type="InterPro" id="IPR046038">
    <property type="entry name" value="DUF5996"/>
</dbReference>
<reference evidence="1" key="1">
    <citation type="submission" date="2016-07" db="EMBL/GenBank/DDBJ databases">
        <title>Microvirga ossetica sp. nov. a new species of rhizobia isolated from root nodules of the legume species Vicia alpestris Steven originated from North Ossetia region in the Caucasus.</title>
        <authorList>
            <person name="Safronova V.I."/>
            <person name="Kuznetsova I.G."/>
            <person name="Sazanova A.L."/>
            <person name="Belimov A."/>
            <person name="Andronov E."/>
            <person name="Osledkin Y.S."/>
            <person name="Onishchuk O.P."/>
            <person name="Kurchak O.N."/>
            <person name="Shaposhnikov A.I."/>
            <person name="Willems A."/>
            <person name="Tikhonovich I.A."/>
        </authorList>
    </citation>
    <scope>NUCLEOTIDE SEQUENCE [LARGE SCALE GENOMIC DNA]</scope>
    <source>
        <strain evidence="1">V5/3M</strain>
    </source>
</reference>
<protein>
    <recommendedName>
        <fullName evidence="2">Ava_C0101 and related proteins</fullName>
    </recommendedName>
</protein>
<name>A0A1B2ED82_9HYPH</name>
<accession>A0A1B2ED82</accession>
<dbReference type="RefSeq" id="WP_099508904.1">
    <property type="nucleotide sequence ID" value="NZ_CP016616.1"/>
</dbReference>
<gene>
    <name evidence="1" type="ORF">BB934_06425</name>
</gene>
<dbReference type="AlphaFoldDB" id="A0A1B2ED82"/>
<proteinExistence type="predicted"/>
<dbReference type="EMBL" id="CP016616">
    <property type="protein sequence ID" value="ANY77913.1"/>
    <property type="molecule type" value="Genomic_DNA"/>
</dbReference>